<organism evidence="1">
    <name type="scientific">Dermatophagoides farinae</name>
    <name type="common">American house dust mite</name>
    <dbReference type="NCBI Taxonomy" id="6954"/>
    <lineage>
        <taxon>Eukaryota</taxon>
        <taxon>Metazoa</taxon>
        <taxon>Ecdysozoa</taxon>
        <taxon>Arthropoda</taxon>
        <taxon>Chelicerata</taxon>
        <taxon>Arachnida</taxon>
        <taxon>Acari</taxon>
        <taxon>Acariformes</taxon>
        <taxon>Sarcoptiformes</taxon>
        <taxon>Astigmata</taxon>
        <taxon>Psoroptidia</taxon>
        <taxon>Analgoidea</taxon>
        <taxon>Pyroglyphidae</taxon>
        <taxon>Dermatophagoidinae</taxon>
        <taxon>Dermatophagoides</taxon>
    </lineage>
</organism>
<sequence length="178" mass="20243">MDDIEKRSISSPSLTLEQMLIKIGRLDSMKSTPAIHHHPQTAKNFLGEFARFYNVGVVFDETPHLQLQVMLVNNNNNSIIGIDQITRIFTIHIVYGYLVVVAVVHHSGYSVDLNQLHGIMFPLCMYNIHQHSDDSVLVEFNTYVLNIINNVAVNVFNNQRIVIMDKSIGQMNVVVFVH</sequence>
<accession>A0A9D4P6S9</accession>
<evidence type="ECO:0000313" key="1">
    <source>
        <dbReference type="EMBL" id="KAH7644689.1"/>
    </source>
</evidence>
<dbReference type="AlphaFoldDB" id="A0A9D4P6S9"/>
<reference evidence="1" key="2">
    <citation type="journal article" date="2021" name="World Allergy Organ. J.">
        <title>Chromosome-level assembly of Dermatophagoides farinae genome and transcriptome reveals two novel allergens Der f 37 and Der f 39.</title>
        <authorList>
            <person name="Chen J."/>
            <person name="Cai Z."/>
            <person name="Fan D."/>
            <person name="Hu J."/>
            <person name="Hou Y."/>
            <person name="He Y."/>
            <person name="Zhang Z."/>
            <person name="Zhao Z."/>
            <person name="Gao P."/>
            <person name="Hu W."/>
            <person name="Sun J."/>
            <person name="Li J."/>
            <person name="Ji K."/>
        </authorList>
    </citation>
    <scope>NUCLEOTIDE SEQUENCE</scope>
    <source>
        <strain evidence="1">JKM2019</strain>
    </source>
</reference>
<comment type="caution">
    <text evidence="1">The sequence shown here is derived from an EMBL/GenBank/DDBJ whole genome shotgun (WGS) entry which is preliminary data.</text>
</comment>
<name>A0A9D4P6S9_DERFA</name>
<dbReference type="Proteomes" id="UP000828236">
    <property type="component" value="Unassembled WGS sequence"/>
</dbReference>
<dbReference type="EMBL" id="SDOV01000001">
    <property type="protein sequence ID" value="KAH7644689.1"/>
    <property type="molecule type" value="Genomic_DNA"/>
</dbReference>
<gene>
    <name evidence="1" type="ORF">HUG17_0227</name>
</gene>
<reference evidence="1" key="1">
    <citation type="submission" date="2020-06" db="EMBL/GenBank/DDBJ databases">
        <authorList>
            <person name="Ji K."/>
            <person name="Li J."/>
        </authorList>
    </citation>
    <scope>NUCLEOTIDE SEQUENCE</scope>
    <source>
        <strain evidence="1">JKM2019</strain>
        <tissue evidence="1">Whole body</tissue>
    </source>
</reference>
<proteinExistence type="predicted"/>
<protein>
    <submittedName>
        <fullName evidence="1">Uncharacterized protein</fullName>
    </submittedName>
</protein>